<feature type="transmembrane region" description="Helical" evidence="6">
    <location>
        <begin position="169"/>
        <end position="187"/>
    </location>
</feature>
<keyword evidence="4 6" id="KW-1133">Transmembrane helix</keyword>
<dbReference type="EMBL" id="BLXX01000002">
    <property type="protein sequence ID" value="GFO58704.1"/>
    <property type="molecule type" value="Genomic_DNA"/>
</dbReference>
<dbReference type="GO" id="GO:0016020">
    <property type="term" value="C:membrane"/>
    <property type="evidence" value="ECO:0007669"/>
    <property type="project" value="UniProtKB-SubCell"/>
</dbReference>
<evidence type="ECO:0000256" key="2">
    <source>
        <dbReference type="ARBA" id="ARBA00007362"/>
    </source>
</evidence>
<evidence type="ECO:0000313" key="8">
    <source>
        <dbReference type="EMBL" id="GFO58704.1"/>
    </source>
</evidence>
<proteinExistence type="inferred from homology"/>
<dbReference type="InterPro" id="IPR050638">
    <property type="entry name" value="AA-Vitamin_Transporters"/>
</dbReference>
<dbReference type="RefSeq" id="WP_183353557.1">
    <property type="nucleotide sequence ID" value="NZ_BLXX01000002.1"/>
</dbReference>
<comment type="subcellular location">
    <subcellularLocation>
        <location evidence="1">Membrane</location>
        <topology evidence="1">Multi-pass membrane protein</topology>
    </subcellularLocation>
</comment>
<name>A0A6V8MFP5_9BACT</name>
<feature type="transmembrane region" description="Helical" evidence="6">
    <location>
        <begin position="289"/>
        <end position="306"/>
    </location>
</feature>
<evidence type="ECO:0000256" key="5">
    <source>
        <dbReference type="ARBA" id="ARBA00023136"/>
    </source>
</evidence>
<feature type="transmembrane region" description="Helical" evidence="6">
    <location>
        <begin position="20"/>
        <end position="38"/>
    </location>
</feature>
<dbReference type="Proteomes" id="UP000556026">
    <property type="component" value="Unassembled WGS sequence"/>
</dbReference>
<evidence type="ECO:0000259" key="7">
    <source>
        <dbReference type="Pfam" id="PF00892"/>
    </source>
</evidence>
<feature type="transmembrane region" description="Helical" evidence="6">
    <location>
        <begin position="85"/>
        <end position="106"/>
    </location>
</feature>
<evidence type="ECO:0000313" key="9">
    <source>
        <dbReference type="Proteomes" id="UP000556026"/>
    </source>
</evidence>
<organism evidence="8 9">
    <name type="scientific">Geomonas silvestris</name>
    <dbReference type="NCBI Taxonomy" id="2740184"/>
    <lineage>
        <taxon>Bacteria</taxon>
        <taxon>Pseudomonadati</taxon>
        <taxon>Thermodesulfobacteriota</taxon>
        <taxon>Desulfuromonadia</taxon>
        <taxon>Geobacterales</taxon>
        <taxon>Geobacteraceae</taxon>
        <taxon>Geomonas</taxon>
    </lineage>
</organism>
<dbReference type="AlphaFoldDB" id="A0A6V8MFP5"/>
<accession>A0A6V8MFP5</accession>
<evidence type="ECO:0000256" key="3">
    <source>
        <dbReference type="ARBA" id="ARBA00022692"/>
    </source>
</evidence>
<feature type="transmembrane region" description="Helical" evidence="6">
    <location>
        <begin position="44"/>
        <end position="64"/>
    </location>
</feature>
<evidence type="ECO:0000256" key="6">
    <source>
        <dbReference type="SAM" id="Phobius"/>
    </source>
</evidence>
<feature type="transmembrane region" description="Helical" evidence="6">
    <location>
        <begin position="112"/>
        <end position="131"/>
    </location>
</feature>
<dbReference type="PANTHER" id="PTHR32322">
    <property type="entry name" value="INNER MEMBRANE TRANSPORTER"/>
    <property type="match status" value="1"/>
</dbReference>
<gene>
    <name evidence="8" type="ORF">GMST_10290</name>
</gene>
<sequence length="326" mass="35146">MNTETPALKEVRINRVYLKLWLTTFFWGGTFVAARFAVKEAPPFFAASCRFLIAALLLVPMAAWQARSAGTSFPLPRSPRQFLGLFSLGLTGVFLYNAVFFTGLKFTTASNGALIVAINPLLTAVLSALWLREKVRPTQAAGLLLSLVGVTLVIARGSLDVILQHSFNRGDLIMLGAPLCWALYSILGKKVLARFTPLAATAYAAFFGAVLLVPAAVVEHAAHGGPLPQFSWMGWLAILQLALLGTVVGFVWWYQGVHLIGTARAAAFVNLVPVFGTLLAALLLSERLIAAQIWGGCLVVLGVYWGSRQPRGSHQAPVSGRSEEEL</sequence>
<dbReference type="PANTHER" id="PTHR32322:SF2">
    <property type="entry name" value="EAMA DOMAIN-CONTAINING PROTEIN"/>
    <property type="match status" value="1"/>
</dbReference>
<reference evidence="9" key="1">
    <citation type="submission" date="2020-06" db="EMBL/GenBank/DDBJ databases">
        <title>Draft genomic sequence of Geomonas sp. Red330.</title>
        <authorList>
            <person name="Itoh H."/>
            <person name="Zhenxing X."/>
            <person name="Ushijima N."/>
            <person name="Masuda Y."/>
            <person name="Shiratori Y."/>
            <person name="Senoo K."/>
        </authorList>
    </citation>
    <scope>NUCLEOTIDE SEQUENCE [LARGE SCALE GENOMIC DNA]</scope>
    <source>
        <strain evidence="9">Red330</strain>
    </source>
</reference>
<evidence type="ECO:0000256" key="4">
    <source>
        <dbReference type="ARBA" id="ARBA00022989"/>
    </source>
</evidence>
<keyword evidence="3 6" id="KW-0812">Transmembrane</keyword>
<feature type="transmembrane region" description="Helical" evidence="6">
    <location>
        <begin position="199"/>
        <end position="218"/>
    </location>
</feature>
<dbReference type="InterPro" id="IPR000620">
    <property type="entry name" value="EamA_dom"/>
</dbReference>
<feature type="transmembrane region" description="Helical" evidence="6">
    <location>
        <begin position="143"/>
        <end position="163"/>
    </location>
</feature>
<keyword evidence="5 6" id="KW-0472">Membrane</keyword>
<protein>
    <submittedName>
        <fullName evidence="8">Membrane protein</fullName>
    </submittedName>
</protein>
<feature type="domain" description="EamA" evidence="7">
    <location>
        <begin position="18"/>
        <end position="154"/>
    </location>
</feature>
<comment type="similarity">
    <text evidence="2">Belongs to the EamA transporter family.</text>
</comment>
<keyword evidence="9" id="KW-1185">Reference proteome</keyword>
<dbReference type="SUPFAM" id="SSF103481">
    <property type="entry name" value="Multidrug resistance efflux transporter EmrE"/>
    <property type="match status" value="2"/>
</dbReference>
<feature type="transmembrane region" description="Helical" evidence="6">
    <location>
        <begin position="230"/>
        <end position="253"/>
    </location>
</feature>
<feature type="transmembrane region" description="Helical" evidence="6">
    <location>
        <begin position="265"/>
        <end position="283"/>
    </location>
</feature>
<comment type="caution">
    <text evidence="8">The sequence shown here is derived from an EMBL/GenBank/DDBJ whole genome shotgun (WGS) entry which is preliminary data.</text>
</comment>
<evidence type="ECO:0000256" key="1">
    <source>
        <dbReference type="ARBA" id="ARBA00004141"/>
    </source>
</evidence>
<dbReference type="Pfam" id="PF00892">
    <property type="entry name" value="EamA"/>
    <property type="match status" value="2"/>
</dbReference>
<feature type="domain" description="EamA" evidence="7">
    <location>
        <begin position="169"/>
        <end position="305"/>
    </location>
</feature>
<dbReference type="InterPro" id="IPR037185">
    <property type="entry name" value="EmrE-like"/>
</dbReference>